<dbReference type="PANTHER" id="PTHR33353:SF19">
    <property type="entry name" value="GLYCOSYLHYDROLASE FAMILY 61-8 PROTEIN"/>
    <property type="match status" value="1"/>
</dbReference>
<feature type="compositionally biased region" description="Low complexity" evidence="3">
    <location>
        <begin position="339"/>
        <end position="353"/>
    </location>
</feature>
<evidence type="ECO:0000313" key="5">
    <source>
        <dbReference type="EMBL" id="KAF5309504.1"/>
    </source>
</evidence>
<proteinExistence type="predicted"/>
<feature type="domain" description="Auxiliary Activity family 9 catalytic" evidence="4">
    <location>
        <begin position="74"/>
        <end position="281"/>
    </location>
</feature>
<dbReference type="GO" id="GO:0030248">
    <property type="term" value="F:cellulose binding"/>
    <property type="evidence" value="ECO:0007669"/>
    <property type="project" value="UniProtKB-UniRule"/>
</dbReference>
<comment type="caution">
    <text evidence="5">The sequence shown here is derived from an EMBL/GenBank/DDBJ whole genome shotgun (WGS) entry which is preliminary data.</text>
</comment>
<feature type="compositionally biased region" description="Low complexity" evidence="3">
    <location>
        <begin position="303"/>
        <end position="315"/>
    </location>
</feature>
<accession>A0A8H5ARE5</accession>
<evidence type="ECO:0000256" key="3">
    <source>
        <dbReference type="SAM" id="MobiDB-lite"/>
    </source>
</evidence>
<comment type="subcellular location">
    <subcellularLocation>
        <location evidence="2">Secreted</location>
    </subcellularLocation>
</comment>
<dbReference type="CDD" id="cd21175">
    <property type="entry name" value="LPMO_AA9"/>
    <property type="match status" value="1"/>
</dbReference>
<evidence type="ECO:0000256" key="2">
    <source>
        <dbReference type="RuleBase" id="RU368122"/>
    </source>
</evidence>
<feature type="compositionally biased region" description="Gly residues" evidence="3">
    <location>
        <begin position="316"/>
        <end position="338"/>
    </location>
</feature>
<comment type="domain">
    <text evidence="2">Has a modular structure: an endo-beta-1,4-glucanase catalytic module at the N-terminus, a linker rich in serines and threonines, and a C-terminal carbohydrate-binding module (CBM).</text>
</comment>
<keyword evidence="2" id="KW-0136">Cellulose degradation</keyword>
<feature type="region of interest" description="Disordered" evidence="3">
    <location>
        <begin position="302"/>
        <end position="381"/>
    </location>
</feature>
<protein>
    <recommendedName>
        <fullName evidence="2">AA9 family lytic polysaccharide monooxygenase</fullName>
        <ecNumber evidence="2">1.14.99.56</ecNumber>
    </recommendedName>
    <alternativeName>
        <fullName evidence="2">Endo-beta-1,4-glucanase</fullName>
    </alternativeName>
    <alternativeName>
        <fullName evidence="2">Glycosyl hydrolase 61 family protein</fullName>
    </alternativeName>
</protein>
<sequence>MSIREDLIAIGVAESTWAVAMRISLKRQPVYLFTSTAAKQRSLDGDCRRACTKNSFSFLLPAALLSLAAQVSAHGFLATVTINGKAYNGPKPGQPASASAKSAIRGVSSPDPNKGASNVALTCGPNAINAGLSASANPGDKLTFSWKGADMSNWPHNTGPMLTYMASCGEDTCDKFDDSKAKWFKIDQEGRKTTGNKDWIQQDLMNGGVATGSIPSTLAPGNYLLRHEIIALHLATSMGGAEFYPACIQLTVGGSQSGAPASSDLVSIPGAYKDSDPGIFDPSVFDTNAPYTFPGPKIAGFVSGSPSSGNSSNTGSGSGSGSTGSGSGSGSTGSGSGNTGPSSKPASSTGGTKKSCKIKKTKRSADNTTAPSTDSEDDALLKVREARPYHVSRVMRRMAFGETSR</sequence>
<dbReference type="OrthoDB" id="4849160at2759"/>
<evidence type="ECO:0000259" key="4">
    <source>
        <dbReference type="Pfam" id="PF03443"/>
    </source>
</evidence>
<evidence type="ECO:0000313" key="6">
    <source>
        <dbReference type="Proteomes" id="UP000567179"/>
    </source>
</evidence>
<dbReference type="InterPro" id="IPR049892">
    <property type="entry name" value="AA9"/>
</dbReference>
<dbReference type="Gene3D" id="2.70.50.70">
    <property type="match status" value="1"/>
</dbReference>
<dbReference type="GO" id="GO:0008810">
    <property type="term" value="F:cellulase activity"/>
    <property type="evidence" value="ECO:0007669"/>
    <property type="project" value="UniProtKB-UniRule"/>
</dbReference>
<dbReference type="InterPro" id="IPR005103">
    <property type="entry name" value="AA9_LPMO"/>
</dbReference>
<dbReference type="GO" id="GO:0030245">
    <property type="term" value="P:cellulose catabolic process"/>
    <property type="evidence" value="ECO:0007669"/>
    <property type="project" value="UniProtKB-UniRule"/>
</dbReference>
<keyword evidence="6" id="KW-1185">Reference proteome</keyword>
<dbReference type="GO" id="GO:0005576">
    <property type="term" value="C:extracellular region"/>
    <property type="evidence" value="ECO:0007669"/>
    <property type="project" value="UniProtKB-SubCell"/>
</dbReference>
<comment type="function">
    <text evidence="2">Lytic polysaccharide monooxygenase (LMPO) that depolymerizes crystalline and amorphous polysaccharides via the oxidation of scissile alpha- or beta-(1-4)-glycosidic bonds, yielding C1 and/or C4 oxidation products. Catalysis by LPMOs requires the reduction of the active-site copper from Cu(II) to Cu(I) by a reducing agent and H(2)O(2) or O(2) as a cosubstrate.</text>
</comment>
<comment type="catalytic activity">
    <reaction evidence="2">
        <text>[(1-&gt;4)-beta-D-glucosyl]n+m + reduced acceptor + O2 = 4-dehydro-beta-D-glucosyl-[(1-&gt;4)-beta-D-glucosyl]n-1 + [(1-&gt;4)-beta-D-glucosyl]m + acceptor + H2O.</text>
        <dbReference type="EC" id="1.14.99.56"/>
    </reaction>
</comment>
<dbReference type="PANTHER" id="PTHR33353">
    <property type="entry name" value="PUTATIVE (AFU_ORTHOLOGUE AFUA_1G12560)-RELATED"/>
    <property type="match status" value="1"/>
</dbReference>
<keyword evidence="1 2" id="KW-1015">Disulfide bond</keyword>
<keyword evidence="2" id="KW-0119">Carbohydrate metabolism</keyword>
<dbReference type="AlphaFoldDB" id="A0A8H5ARE5"/>
<dbReference type="EMBL" id="JAACJJ010000059">
    <property type="protein sequence ID" value="KAF5309504.1"/>
    <property type="molecule type" value="Genomic_DNA"/>
</dbReference>
<organism evidence="5 6">
    <name type="scientific">Psilocybe cf. subviscida</name>
    <dbReference type="NCBI Taxonomy" id="2480587"/>
    <lineage>
        <taxon>Eukaryota</taxon>
        <taxon>Fungi</taxon>
        <taxon>Dikarya</taxon>
        <taxon>Basidiomycota</taxon>
        <taxon>Agaricomycotina</taxon>
        <taxon>Agaricomycetes</taxon>
        <taxon>Agaricomycetidae</taxon>
        <taxon>Agaricales</taxon>
        <taxon>Agaricineae</taxon>
        <taxon>Strophariaceae</taxon>
        <taxon>Psilocybe</taxon>
    </lineage>
</organism>
<reference evidence="5 6" key="1">
    <citation type="journal article" date="2020" name="ISME J.">
        <title>Uncovering the hidden diversity of litter-decomposition mechanisms in mushroom-forming fungi.</title>
        <authorList>
            <person name="Floudas D."/>
            <person name="Bentzer J."/>
            <person name="Ahren D."/>
            <person name="Johansson T."/>
            <person name="Persson P."/>
            <person name="Tunlid A."/>
        </authorList>
    </citation>
    <scope>NUCLEOTIDE SEQUENCE [LARGE SCALE GENOMIC DNA]</scope>
    <source>
        <strain evidence="5 6">CBS 101986</strain>
    </source>
</reference>
<dbReference type="Proteomes" id="UP000567179">
    <property type="component" value="Unassembled WGS sequence"/>
</dbReference>
<evidence type="ECO:0000256" key="1">
    <source>
        <dbReference type="ARBA" id="ARBA00023157"/>
    </source>
</evidence>
<dbReference type="EC" id="1.14.99.56" evidence="2"/>
<gene>
    <name evidence="5" type="ORF">D9619_012340</name>
</gene>
<feature type="region of interest" description="Disordered" evidence="3">
    <location>
        <begin position="91"/>
        <end position="115"/>
    </location>
</feature>
<keyword evidence="2" id="KW-0624">Polysaccharide degradation</keyword>
<keyword evidence="2" id="KW-0964">Secreted</keyword>
<name>A0A8H5ARE5_9AGAR</name>
<dbReference type="Pfam" id="PF03443">
    <property type="entry name" value="AA9"/>
    <property type="match status" value="1"/>
</dbReference>